<accession>A0A5K7ZHC5</accession>
<organism evidence="1 2">
    <name type="scientific">Desulfosarcina ovata subsp. sediminis</name>
    <dbReference type="NCBI Taxonomy" id="885957"/>
    <lineage>
        <taxon>Bacteria</taxon>
        <taxon>Pseudomonadati</taxon>
        <taxon>Thermodesulfobacteriota</taxon>
        <taxon>Desulfobacteria</taxon>
        <taxon>Desulfobacterales</taxon>
        <taxon>Desulfosarcinaceae</taxon>
        <taxon>Desulfosarcina</taxon>
    </lineage>
</organism>
<proteinExistence type="predicted"/>
<dbReference type="InterPro" id="IPR010272">
    <property type="entry name" value="T6SS_TssF"/>
</dbReference>
<evidence type="ECO:0000313" key="1">
    <source>
        <dbReference type="EMBL" id="BBO81512.1"/>
    </source>
</evidence>
<dbReference type="NCBIfam" id="TIGR03359">
    <property type="entry name" value="VI_chp_6"/>
    <property type="match status" value="1"/>
</dbReference>
<dbReference type="EMBL" id="AP021876">
    <property type="protein sequence ID" value="BBO81512.1"/>
    <property type="molecule type" value="Genomic_DNA"/>
</dbReference>
<dbReference type="PANTHER" id="PTHR35370:SF1">
    <property type="entry name" value="TYPE VI SECRETION SYSTEM COMPONENT TSSF1"/>
    <property type="match status" value="1"/>
</dbReference>
<sequence length="601" mass="68731">MEDKLLDYYERELTFIREMGAAFAGKYPKIAGRLLLENDKCEDPHTERLIEAFALISGRIHKKIDDDFPEITESLLNITYPHYINPIPSLSILRFDPVKQNISESGFKIQKGTEVFSKAVNGTPCRFSTTQDLHLWPVQVASAEIREPRQLVSGAVQVIEVELESINKINLSKIQWQSLRFFLNGPSQHVYHLYELLLNHVTHIECEVAAKNKNRETHRFDKSDIKPVGFQRAEEILPYSKRSFPGYLLLFEYFSFPEKFLFLDLCGLDRIRGKLQADRIVLRFFLNTAAKSGLVMNADTFCLNAVPVVNLFKRIAEPIRVEHRKTEYPVIPDIRRQEATEVYSVDKVTATLAKSSGGEVIYRPFYSLRHYLGEDGLKEAQTFWHLYRRPSGKKNDRGTDVFLSFSDLGLEPTDPAEDILTVRVTCTNRDMPSRLPFGDPKGDFNLESAAPIAKIVCLVKPTPTRRPFLGGDLQWRLISHLSLNYMSLVAGGEDALKEILKLYDFDNSLANAQQINGIVSIETRHVTKRIKRSFCRGVRVTMTFNEDNYVGTGLFLFASVLERFLGQYVSVNSFSQFEMKTLQREGTVKLWPPRSGNQVLI</sequence>
<dbReference type="Proteomes" id="UP000425960">
    <property type="component" value="Chromosome"/>
</dbReference>
<dbReference type="RefSeq" id="WP_155322199.1">
    <property type="nucleotide sequence ID" value="NZ_AP021876.1"/>
</dbReference>
<evidence type="ECO:0000313" key="2">
    <source>
        <dbReference type="Proteomes" id="UP000425960"/>
    </source>
</evidence>
<dbReference type="KEGG" id="dov:DSCO28_20780"/>
<reference evidence="1 2" key="1">
    <citation type="submission" date="2019-11" db="EMBL/GenBank/DDBJ databases">
        <title>Comparative genomics of hydrocarbon-degrading Desulfosarcina strains.</title>
        <authorList>
            <person name="Watanabe M."/>
            <person name="Kojima H."/>
            <person name="Fukui M."/>
        </authorList>
    </citation>
    <scope>NUCLEOTIDE SEQUENCE [LARGE SCALE GENOMIC DNA]</scope>
    <source>
        <strain evidence="1 2">28bB2T</strain>
    </source>
</reference>
<name>A0A5K7ZHC5_9BACT</name>
<dbReference type="PIRSF" id="PIRSF028304">
    <property type="entry name" value="UCP028304"/>
    <property type="match status" value="1"/>
</dbReference>
<gene>
    <name evidence="1" type="ORF">DSCO28_20780</name>
</gene>
<protein>
    <submittedName>
        <fullName evidence="1">Type VI secretion system protein</fullName>
    </submittedName>
</protein>
<dbReference type="PANTHER" id="PTHR35370">
    <property type="entry name" value="CYTOPLASMIC PROTEIN-RELATED-RELATED"/>
    <property type="match status" value="1"/>
</dbReference>
<dbReference type="AlphaFoldDB" id="A0A5K7ZHC5"/>
<dbReference type="Pfam" id="PF05947">
    <property type="entry name" value="T6SS_TssF"/>
    <property type="match status" value="1"/>
</dbReference>